<comment type="caution">
    <text evidence="9">The sequence shown here is derived from an EMBL/GenBank/DDBJ whole genome shotgun (WGS) entry which is preliminary data.</text>
</comment>
<gene>
    <name evidence="9" type="ORF">RHSIM_Rhsim09G0111600</name>
</gene>
<dbReference type="EC" id="5.3.99.6" evidence="3"/>
<evidence type="ECO:0000256" key="5">
    <source>
        <dbReference type="ARBA" id="ARBA00022640"/>
    </source>
</evidence>
<evidence type="ECO:0000256" key="2">
    <source>
        <dbReference type="ARBA" id="ARBA00007982"/>
    </source>
</evidence>
<dbReference type="InterPro" id="IPR009410">
    <property type="entry name" value="Allene_ox_cyc"/>
</dbReference>
<keyword evidence="6" id="KW-0809">Transit peptide</keyword>
<evidence type="ECO:0000256" key="3">
    <source>
        <dbReference type="ARBA" id="ARBA00012209"/>
    </source>
</evidence>
<comment type="catalytic activity">
    <reaction evidence="8">
        <text>(9Z,13S,15Z)-12,13-epoxyoctadeca-9,11,15-trienoate = (9S,13S,15Z)-12-oxophyto-10,15-dienoate</text>
        <dbReference type="Rhea" id="RHEA:22592"/>
        <dbReference type="ChEBI" id="CHEBI:36438"/>
        <dbReference type="ChEBI" id="CHEBI:57411"/>
        <dbReference type="EC" id="5.3.99.6"/>
    </reaction>
</comment>
<keyword evidence="7" id="KW-0413">Isomerase</keyword>
<dbReference type="Proteomes" id="UP000626092">
    <property type="component" value="Unassembled WGS sequence"/>
</dbReference>
<dbReference type="Pfam" id="PF06351">
    <property type="entry name" value="Allene_ox_cyc"/>
    <property type="match status" value="1"/>
</dbReference>
<organism evidence="9 10">
    <name type="scientific">Rhododendron simsii</name>
    <name type="common">Sims's rhododendron</name>
    <dbReference type="NCBI Taxonomy" id="118357"/>
    <lineage>
        <taxon>Eukaryota</taxon>
        <taxon>Viridiplantae</taxon>
        <taxon>Streptophyta</taxon>
        <taxon>Embryophyta</taxon>
        <taxon>Tracheophyta</taxon>
        <taxon>Spermatophyta</taxon>
        <taxon>Magnoliopsida</taxon>
        <taxon>eudicotyledons</taxon>
        <taxon>Gunneridae</taxon>
        <taxon>Pentapetalae</taxon>
        <taxon>asterids</taxon>
        <taxon>Ericales</taxon>
        <taxon>Ericaceae</taxon>
        <taxon>Ericoideae</taxon>
        <taxon>Rhodoreae</taxon>
        <taxon>Rhododendron</taxon>
    </lineage>
</organism>
<evidence type="ECO:0000256" key="1">
    <source>
        <dbReference type="ARBA" id="ARBA00004229"/>
    </source>
</evidence>
<evidence type="ECO:0000256" key="4">
    <source>
        <dbReference type="ARBA" id="ARBA00022528"/>
    </source>
</evidence>
<dbReference type="InterPro" id="IPR034871">
    <property type="entry name" value="Allene_oxi_cyc_sf"/>
</dbReference>
<dbReference type="GO" id="GO:0009695">
    <property type="term" value="P:jasmonic acid biosynthetic process"/>
    <property type="evidence" value="ECO:0007669"/>
    <property type="project" value="InterPro"/>
</dbReference>
<comment type="subcellular location">
    <subcellularLocation>
        <location evidence="1">Plastid</location>
        <location evidence="1">Chloroplast</location>
    </subcellularLocation>
</comment>
<dbReference type="EMBL" id="WJXA01000009">
    <property type="protein sequence ID" value="KAF7132319.1"/>
    <property type="molecule type" value="Genomic_DNA"/>
</dbReference>
<protein>
    <recommendedName>
        <fullName evidence="3">allene-oxide cyclase</fullName>
        <ecNumber evidence="3">5.3.99.6</ecNumber>
    </recommendedName>
</protein>
<dbReference type="AlphaFoldDB" id="A0A834GDK9"/>
<comment type="similarity">
    <text evidence="2">Belongs to the allene oxide cyclase family.</text>
</comment>
<keyword evidence="5" id="KW-0934">Plastid</keyword>
<dbReference type="PANTHER" id="PTHR31843">
    <property type="entry name" value="ALLENE OXIDE CYCLASE 4, CHLOROPLASTIC"/>
    <property type="match status" value="1"/>
</dbReference>
<reference evidence="9" key="1">
    <citation type="submission" date="2019-11" db="EMBL/GenBank/DDBJ databases">
        <authorList>
            <person name="Liu Y."/>
            <person name="Hou J."/>
            <person name="Li T.-Q."/>
            <person name="Guan C.-H."/>
            <person name="Wu X."/>
            <person name="Wu H.-Z."/>
            <person name="Ling F."/>
            <person name="Zhang R."/>
            <person name="Shi X.-G."/>
            <person name="Ren J.-P."/>
            <person name="Chen E.-F."/>
            <person name="Sun J.-M."/>
        </authorList>
    </citation>
    <scope>NUCLEOTIDE SEQUENCE</scope>
    <source>
        <strain evidence="9">Adult_tree_wgs_1</strain>
        <tissue evidence="9">Leaves</tissue>
    </source>
</reference>
<name>A0A834GDK9_RHOSS</name>
<dbReference type="GO" id="GO:0009507">
    <property type="term" value="C:chloroplast"/>
    <property type="evidence" value="ECO:0007669"/>
    <property type="project" value="UniProtKB-SubCell"/>
</dbReference>
<evidence type="ECO:0000256" key="8">
    <source>
        <dbReference type="ARBA" id="ARBA00049891"/>
    </source>
</evidence>
<dbReference type="OrthoDB" id="1894474at2759"/>
<accession>A0A834GDK9</accession>
<dbReference type="InterPro" id="IPR044859">
    <property type="entry name" value="Allene_oxi_cyc_Dirigent"/>
</dbReference>
<evidence type="ECO:0000256" key="7">
    <source>
        <dbReference type="ARBA" id="ARBA00023235"/>
    </source>
</evidence>
<dbReference type="PANTHER" id="PTHR31843:SF11">
    <property type="entry name" value="ALLENE OXIDE CYCLASE 4, CHLOROPLASTIC"/>
    <property type="match status" value="1"/>
</dbReference>
<proteinExistence type="inferred from homology"/>
<dbReference type="SUPFAM" id="SSF141493">
    <property type="entry name" value="Allene oxide cyclase-like"/>
    <property type="match status" value="1"/>
</dbReference>
<evidence type="ECO:0000313" key="10">
    <source>
        <dbReference type="Proteomes" id="UP000626092"/>
    </source>
</evidence>
<sequence length="294" mass="31957">MAFTSSDLRSSISSAKLSNLGSTSSSSIDLQIPKPCSLSYPLSSSNVKISITTRQGFSAAGPSSRLTTKAFFFDWFKPKPYCSTPSVKLRQPASNEGLWTRMVADDGGALSFTFETSQVISKVQELSVYEMNEGDRGSPAYLPLSQKTVHSLGDLVPFSNKLYTGDLQKRLGITSGIAILIQHVPEKNGDRYEAIYSFYFGDYGHLSVQGPYLTYQETFLAVTGGSGIFKGAYGQVKLQQLVFPVKLFYTFYLKGIEDLPAELTPKPVAPSKSVEVSPAAKATKPGATIKDFTN</sequence>
<dbReference type="GO" id="GO:0046423">
    <property type="term" value="F:allene-oxide cyclase activity"/>
    <property type="evidence" value="ECO:0007669"/>
    <property type="project" value="UniProtKB-EC"/>
</dbReference>
<keyword evidence="10" id="KW-1185">Reference proteome</keyword>
<keyword evidence="4" id="KW-0150">Chloroplast</keyword>
<evidence type="ECO:0000256" key="6">
    <source>
        <dbReference type="ARBA" id="ARBA00022946"/>
    </source>
</evidence>
<evidence type="ECO:0000313" key="9">
    <source>
        <dbReference type="EMBL" id="KAF7132319.1"/>
    </source>
</evidence>
<dbReference type="Gene3D" id="2.40.480.10">
    <property type="entry name" value="Allene oxide cyclase-like"/>
    <property type="match status" value="1"/>
</dbReference>